<organism evidence="1 2">
    <name type="scientific">Helianthus annuus</name>
    <name type="common">Common sunflower</name>
    <dbReference type="NCBI Taxonomy" id="4232"/>
    <lineage>
        <taxon>Eukaryota</taxon>
        <taxon>Viridiplantae</taxon>
        <taxon>Streptophyta</taxon>
        <taxon>Embryophyta</taxon>
        <taxon>Tracheophyta</taxon>
        <taxon>Spermatophyta</taxon>
        <taxon>Magnoliopsida</taxon>
        <taxon>eudicotyledons</taxon>
        <taxon>Gunneridae</taxon>
        <taxon>Pentapetalae</taxon>
        <taxon>asterids</taxon>
        <taxon>campanulids</taxon>
        <taxon>Asterales</taxon>
        <taxon>Asteraceae</taxon>
        <taxon>Asteroideae</taxon>
        <taxon>Heliantheae alliance</taxon>
        <taxon>Heliantheae</taxon>
        <taxon>Helianthus</taxon>
    </lineage>
</organism>
<gene>
    <name evidence="1" type="ORF">HannXRQ_Chr17g0564091</name>
</gene>
<dbReference type="Proteomes" id="UP000215914">
    <property type="component" value="Chromosome 17"/>
</dbReference>
<dbReference type="InParanoid" id="A0A251RTM4"/>
<proteinExistence type="predicted"/>
<evidence type="ECO:0000313" key="2">
    <source>
        <dbReference type="Proteomes" id="UP000215914"/>
    </source>
</evidence>
<evidence type="ECO:0000313" key="1">
    <source>
        <dbReference type="EMBL" id="OTF87637.1"/>
    </source>
</evidence>
<protein>
    <submittedName>
        <fullName evidence="1">Uncharacterized protein</fullName>
    </submittedName>
</protein>
<sequence length="120" mass="13581">MIWHRLSLILIEENTGFRDWSGEIEDRRVSKVKATCIKNKEARLLKRKDGYANVLDAGHYKNQNLFKGLDEDTSNRLSSSSAISNSDSCMQFCSANASDLTECTPEHPLRWMTLSNLSGL</sequence>
<dbReference type="EMBL" id="CM007906">
    <property type="protein sequence ID" value="OTF87637.1"/>
    <property type="molecule type" value="Genomic_DNA"/>
</dbReference>
<accession>A0A251RTM4</accession>
<reference evidence="2" key="1">
    <citation type="journal article" date="2017" name="Nature">
        <title>The sunflower genome provides insights into oil metabolism, flowering and Asterid evolution.</title>
        <authorList>
            <person name="Badouin H."/>
            <person name="Gouzy J."/>
            <person name="Grassa C.J."/>
            <person name="Murat F."/>
            <person name="Staton S.E."/>
            <person name="Cottret L."/>
            <person name="Lelandais-Briere C."/>
            <person name="Owens G.L."/>
            <person name="Carrere S."/>
            <person name="Mayjonade B."/>
            <person name="Legrand L."/>
            <person name="Gill N."/>
            <person name="Kane N.C."/>
            <person name="Bowers J.E."/>
            <person name="Hubner S."/>
            <person name="Bellec A."/>
            <person name="Berard A."/>
            <person name="Berges H."/>
            <person name="Blanchet N."/>
            <person name="Boniface M.C."/>
            <person name="Brunel D."/>
            <person name="Catrice O."/>
            <person name="Chaidir N."/>
            <person name="Claudel C."/>
            <person name="Donnadieu C."/>
            <person name="Faraut T."/>
            <person name="Fievet G."/>
            <person name="Helmstetter N."/>
            <person name="King M."/>
            <person name="Knapp S.J."/>
            <person name="Lai Z."/>
            <person name="Le Paslier M.C."/>
            <person name="Lippi Y."/>
            <person name="Lorenzon L."/>
            <person name="Mandel J.R."/>
            <person name="Marage G."/>
            <person name="Marchand G."/>
            <person name="Marquand E."/>
            <person name="Bret-Mestries E."/>
            <person name="Morien E."/>
            <person name="Nambeesan S."/>
            <person name="Nguyen T."/>
            <person name="Pegot-Espagnet P."/>
            <person name="Pouilly N."/>
            <person name="Raftis F."/>
            <person name="Sallet E."/>
            <person name="Schiex T."/>
            <person name="Thomas J."/>
            <person name="Vandecasteele C."/>
            <person name="Vares D."/>
            <person name="Vear F."/>
            <person name="Vautrin S."/>
            <person name="Crespi M."/>
            <person name="Mangin B."/>
            <person name="Burke J.M."/>
            <person name="Salse J."/>
            <person name="Munos S."/>
            <person name="Vincourt P."/>
            <person name="Rieseberg L.H."/>
            <person name="Langlade N.B."/>
        </authorList>
    </citation>
    <scope>NUCLEOTIDE SEQUENCE [LARGE SCALE GENOMIC DNA]</scope>
    <source>
        <strain evidence="2">cv. SF193</strain>
    </source>
</reference>
<keyword evidence="2" id="KW-1185">Reference proteome</keyword>
<dbReference type="AlphaFoldDB" id="A0A251RTM4"/>
<name>A0A251RTM4_HELAN</name>